<dbReference type="RefSeq" id="XP_015411868.1">
    <property type="nucleotide sequence ID" value="XM_015545908.1"/>
</dbReference>
<reference evidence="6 7" key="1">
    <citation type="submission" date="2014-06" db="EMBL/GenBank/DDBJ databases">
        <title>The Genome of the Aflatoxigenic Filamentous Fungus Aspergillus nomius.</title>
        <authorList>
            <person name="Moore M.G."/>
            <person name="Shannon B.M."/>
            <person name="Brian M.M."/>
        </authorList>
    </citation>
    <scope>NUCLEOTIDE SEQUENCE [LARGE SCALE GENOMIC DNA]</scope>
    <source>
        <strain evidence="6 7">NRRL 13137</strain>
    </source>
</reference>
<comment type="subcellular location">
    <subcellularLocation>
        <location evidence="1">Membrane</location>
        <topology evidence="1">Multi-pass membrane protein</topology>
    </subcellularLocation>
</comment>
<dbReference type="PANTHER" id="PTHR23501">
    <property type="entry name" value="MAJOR FACILITATOR SUPERFAMILY"/>
    <property type="match status" value="1"/>
</dbReference>
<keyword evidence="4" id="KW-0472">Membrane</keyword>
<evidence type="ECO:0000256" key="3">
    <source>
        <dbReference type="ARBA" id="ARBA00022989"/>
    </source>
</evidence>
<evidence type="ECO:0000256" key="1">
    <source>
        <dbReference type="ARBA" id="ARBA00004141"/>
    </source>
</evidence>
<feature type="domain" description="Major facilitator superfamily (MFS) profile" evidence="5">
    <location>
        <begin position="1"/>
        <end position="106"/>
    </location>
</feature>
<keyword evidence="3" id="KW-1133">Transmembrane helix</keyword>
<dbReference type="Proteomes" id="UP000037505">
    <property type="component" value="Unassembled WGS sequence"/>
</dbReference>
<name>A0A0L1JGQ5_ASPN3</name>
<dbReference type="InterPro" id="IPR020846">
    <property type="entry name" value="MFS_dom"/>
</dbReference>
<sequence>LLIMPQDLRGSAIEAFWTGTSFLLNKTASQHTFWSLSETFGRKHLAILSPGSAGGGIISLAKNIIADLVPLHERGTSFGFQSAVWTTGSVTDPVIDGDFVEAASWT</sequence>
<dbReference type="InterPro" id="IPR036259">
    <property type="entry name" value="MFS_trans_sf"/>
</dbReference>
<dbReference type="Gene3D" id="1.20.1250.20">
    <property type="entry name" value="MFS general substrate transporter like domains"/>
    <property type="match status" value="1"/>
</dbReference>
<dbReference type="PANTHER" id="PTHR23501:SF59">
    <property type="entry name" value="MAJOR FACILITATOR SUPERFAMILY (MFS) PROFILE DOMAIN-CONTAINING PROTEIN-RELATED"/>
    <property type="match status" value="1"/>
</dbReference>
<keyword evidence="7" id="KW-1185">Reference proteome</keyword>
<keyword evidence="2" id="KW-0812">Transmembrane</keyword>
<accession>A0A0L1JGQ5</accession>
<evidence type="ECO:0000256" key="4">
    <source>
        <dbReference type="ARBA" id="ARBA00023136"/>
    </source>
</evidence>
<dbReference type="AlphaFoldDB" id="A0A0L1JGQ5"/>
<comment type="caution">
    <text evidence="6">The sequence shown here is derived from an EMBL/GenBank/DDBJ whole genome shotgun (WGS) entry which is preliminary data.</text>
</comment>
<dbReference type="GeneID" id="26802454"/>
<dbReference type="GO" id="GO:0005886">
    <property type="term" value="C:plasma membrane"/>
    <property type="evidence" value="ECO:0007669"/>
    <property type="project" value="TreeGrafter"/>
</dbReference>
<organism evidence="6 7">
    <name type="scientific">Aspergillus nomiae NRRL (strain ATCC 15546 / NRRL 13137 / CBS 260.88 / M93)</name>
    <dbReference type="NCBI Taxonomy" id="1509407"/>
    <lineage>
        <taxon>Eukaryota</taxon>
        <taxon>Fungi</taxon>
        <taxon>Dikarya</taxon>
        <taxon>Ascomycota</taxon>
        <taxon>Pezizomycotina</taxon>
        <taxon>Eurotiomycetes</taxon>
        <taxon>Eurotiomycetidae</taxon>
        <taxon>Eurotiales</taxon>
        <taxon>Aspergillaceae</taxon>
        <taxon>Aspergillus</taxon>
        <taxon>Aspergillus subgen. Circumdati</taxon>
    </lineage>
</organism>
<feature type="non-terminal residue" evidence="6">
    <location>
        <position position="1"/>
    </location>
</feature>
<evidence type="ECO:0000256" key="2">
    <source>
        <dbReference type="ARBA" id="ARBA00022692"/>
    </source>
</evidence>
<dbReference type="EMBL" id="JNOM01000007">
    <property type="protein sequence ID" value="KNG90945.1"/>
    <property type="molecule type" value="Genomic_DNA"/>
</dbReference>
<protein>
    <recommendedName>
        <fullName evidence="5">Major facilitator superfamily (MFS) profile domain-containing protein</fullName>
    </recommendedName>
</protein>
<proteinExistence type="predicted"/>
<evidence type="ECO:0000313" key="7">
    <source>
        <dbReference type="Proteomes" id="UP000037505"/>
    </source>
</evidence>
<dbReference type="PROSITE" id="PS50850">
    <property type="entry name" value="MFS"/>
    <property type="match status" value="1"/>
</dbReference>
<dbReference type="GO" id="GO:0022857">
    <property type="term" value="F:transmembrane transporter activity"/>
    <property type="evidence" value="ECO:0007669"/>
    <property type="project" value="InterPro"/>
</dbReference>
<evidence type="ECO:0000259" key="5">
    <source>
        <dbReference type="PROSITE" id="PS50850"/>
    </source>
</evidence>
<evidence type="ECO:0000313" key="6">
    <source>
        <dbReference type="EMBL" id="KNG90945.1"/>
    </source>
</evidence>
<dbReference type="SUPFAM" id="SSF103473">
    <property type="entry name" value="MFS general substrate transporter"/>
    <property type="match status" value="1"/>
</dbReference>
<gene>
    <name evidence="6" type="ORF">ANOM_000650</name>
</gene>